<feature type="compositionally biased region" description="Acidic residues" evidence="1">
    <location>
        <begin position="72"/>
        <end position="87"/>
    </location>
</feature>
<dbReference type="OrthoDB" id="2971677at2"/>
<dbReference type="RefSeq" id="WP_097042518.1">
    <property type="nucleotide sequence ID" value="NZ_OBEK01000003.1"/>
</dbReference>
<accession>A0A285NYH9</accession>
<feature type="region of interest" description="Disordered" evidence="1">
    <location>
        <begin position="62"/>
        <end position="87"/>
    </location>
</feature>
<keyword evidence="2" id="KW-1133">Transmembrane helix</keyword>
<organism evidence="3 4">
    <name type="scientific">Terribacillus aidingensis</name>
    <dbReference type="NCBI Taxonomy" id="586416"/>
    <lineage>
        <taxon>Bacteria</taxon>
        <taxon>Bacillati</taxon>
        <taxon>Bacillota</taxon>
        <taxon>Bacilli</taxon>
        <taxon>Bacillales</taxon>
        <taxon>Bacillaceae</taxon>
        <taxon>Terribacillus</taxon>
    </lineage>
</organism>
<evidence type="ECO:0000256" key="1">
    <source>
        <dbReference type="SAM" id="MobiDB-lite"/>
    </source>
</evidence>
<keyword evidence="2" id="KW-0472">Membrane</keyword>
<keyword evidence="2" id="KW-0812">Transmembrane</keyword>
<protein>
    <recommendedName>
        <fullName evidence="5">tRNA_anti-like</fullName>
    </recommendedName>
</protein>
<keyword evidence="4" id="KW-1185">Reference proteome</keyword>
<evidence type="ECO:0008006" key="5">
    <source>
        <dbReference type="Google" id="ProtNLM"/>
    </source>
</evidence>
<gene>
    <name evidence="3" type="ORF">SAMN05421503_2457</name>
</gene>
<dbReference type="AlphaFoldDB" id="A0A285NYH9"/>
<proteinExistence type="predicted"/>
<evidence type="ECO:0000256" key="2">
    <source>
        <dbReference type="SAM" id="Phobius"/>
    </source>
</evidence>
<evidence type="ECO:0000313" key="4">
    <source>
        <dbReference type="Proteomes" id="UP000219356"/>
    </source>
</evidence>
<name>A0A285NYH9_9BACI</name>
<dbReference type="Proteomes" id="UP000219356">
    <property type="component" value="Unassembled WGS sequence"/>
</dbReference>
<feature type="transmembrane region" description="Helical" evidence="2">
    <location>
        <begin position="6"/>
        <end position="27"/>
    </location>
</feature>
<dbReference type="EMBL" id="OBEK01000003">
    <property type="protein sequence ID" value="SNZ14535.1"/>
    <property type="molecule type" value="Genomic_DNA"/>
</dbReference>
<feature type="transmembrane region" description="Helical" evidence="2">
    <location>
        <begin position="34"/>
        <end position="55"/>
    </location>
</feature>
<sequence>MFATLLILLSILLFLAGIGLLITFAILKKKAWIWISSGMVVVAPILLVIGIVTAFTDGEEVTKQSEPTATEVSEEEPAGEEESIDELTTQDELDEQLKEKSIEVDYEKVKLGEVSSDENLYVDGTVAMIKDPNESFPKYYLNTEESDGSTGWYLIWDMRMNGLPEEDDQLRVYGSYDGKEEETGIPMLIGKIIEKQ</sequence>
<reference evidence="4" key="1">
    <citation type="submission" date="2017-09" db="EMBL/GenBank/DDBJ databases">
        <authorList>
            <person name="Varghese N."/>
            <person name="Submissions S."/>
        </authorList>
    </citation>
    <scope>NUCLEOTIDE SEQUENCE [LARGE SCALE GENOMIC DNA]</scope>
    <source>
        <strain evidence="4">CGMCC 1.8913</strain>
    </source>
</reference>
<evidence type="ECO:0000313" key="3">
    <source>
        <dbReference type="EMBL" id="SNZ14535.1"/>
    </source>
</evidence>